<gene>
    <name evidence="1" type="ORF">METZ01_LOCUS253015</name>
</gene>
<dbReference type="EMBL" id="UINC01067967">
    <property type="protein sequence ID" value="SVC00161.1"/>
    <property type="molecule type" value="Genomic_DNA"/>
</dbReference>
<evidence type="ECO:0000313" key="1">
    <source>
        <dbReference type="EMBL" id="SVC00161.1"/>
    </source>
</evidence>
<reference evidence="1" key="1">
    <citation type="submission" date="2018-05" db="EMBL/GenBank/DDBJ databases">
        <authorList>
            <person name="Lanie J.A."/>
            <person name="Ng W.-L."/>
            <person name="Kazmierczak K.M."/>
            <person name="Andrzejewski T.M."/>
            <person name="Davidsen T.M."/>
            <person name="Wayne K.J."/>
            <person name="Tettelin H."/>
            <person name="Glass J.I."/>
            <person name="Rusch D."/>
            <person name="Podicherti R."/>
            <person name="Tsui H.-C.T."/>
            <person name="Winkler M.E."/>
        </authorList>
    </citation>
    <scope>NUCLEOTIDE SEQUENCE</scope>
</reference>
<protein>
    <submittedName>
        <fullName evidence="1">Uncharacterized protein</fullName>
    </submittedName>
</protein>
<organism evidence="1">
    <name type="scientific">marine metagenome</name>
    <dbReference type="NCBI Taxonomy" id="408172"/>
    <lineage>
        <taxon>unclassified sequences</taxon>
        <taxon>metagenomes</taxon>
        <taxon>ecological metagenomes</taxon>
    </lineage>
</organism>
<feature type="non-terminal residue" evidence="1">
    <location>
        <position position="1"/>
    </location>
</feature>
<dbReference type="AlphaFoldDB" id="A0A382IN93"/>
<name>A0A382IN93_9ZZZZ</name>
<sequence length="27" mass="3035">GHVVAVKASGIGFQYRLGHPLAYWDRH</sequence>
<proteinExistence type="predicted"/>
<accession>A0A382IN93</accession>